<dbReference type="Pfam" id="PF12704">
    <property type="entry name" value="MacB_PCD"/>
    <property type="match status" value="1"/>
</dbReference>
<feature type="region of interest" description="Disordered" evidence="7">
    <location>
        <begin position="144"/>
        <end position="167"/>
    </location>
</feature>
<name>A0ABV2P7R5_9MICC</name>
<dbReference type="InterPro" id="IPR003838">
    <property type="entry name" value="ABC3_permease_C"/>
</dbReference>
<gene>
    <name evidence="11" type="ORF">ABIE37_002605</name>
</gene>
<protein>
    <submittedName>
        <fullName evidence="11">ABC transport system permease protein</fullName>
    </submittedName>
</protein>
<evidence type="ECO:0000313" key="12">
    <source>
        <dbReference type="Proteomes" id="UP001549307"/>
    </source>
</evidence>
<reference evidence="11 12" key="1">
    <citation type="submission" date="2024-06" db="EMBL/GenBank/DDBJ databases">
        <title>Sorghum-associated microbial communities from plants grown in Nebraska, USA.</title>
        <authorList>
            <person name="Schachtman D."/>
        </authorList>
    </citation>
    <scope>NUCLEOTIDE SEQUENCE [LARGE SCALE GENOMIC DNA]</scope>
    <source>
        <strain evidence="11 12">3552</strain>
    </source>
</reference>
<comment type="subcellular location">
    <subcellularLocation>
        <location evidence="1">Cell membrane</location>
        <topology evidence="1">Multi-pass membrane protein</topology>
    </subcellularLocation>
</comment>
<dbReference type="InterPro" id="IPR050250">
    <property type="entry name" value="Macrolide_Exporter_MacB"/>
</dbReference>
<evidence type="ECO:0000256" key="4">
    <source>
        <dbReference type="ARBA" id="ARBA00022989"/>
    </source>
</evidence>
<keyword evidence="12" id="KW-1185">Reference proteome</keyword>
<feature type="region of interest" description="Disordered" evidence="7">
    <location>
        <begin position="106"/>
        <end position="131"/>
    </location>
</feature>
<evidence type="ECO:0000259" key="10">
    <source>
        <dbReference type="Pfam" id="PF12704"/>
    </source>
</evidence>
<keyword evidence="3 8" id="KW-0812">Transmembrane</keyword>
<dbReference type="RefSeq" id="WP_354230147.1">
    <property type="nucleotide sequence ID" value="NZ_JBEPSN010000006.1"/>
</dbReference>
<keyword evidence="2" id="KW-1003">Cell membrane</keyword>
<keyword evidence="5 8" id="KW-0472">Membrane</keyword>
<proteinExistence type="inferred from homology"/>
<dbReference type="Proteomes" id="UP001549307">
    <property type="component" value="Unassembled WGS sequence"/>
</dbReference>
<keyword evidence="4 8" id="KW-1133">Transmembrane helix</keyword>
<evidence type="ECO:0000313" key="11">
    <source>
        <dbReference type="EMBL" id="MET4540817.1"/>
    </source>
</evidence>
<evidence type="ECO:0000259" key="9">
    <source>
        <dbReference type="Pfam" id="PF02687"/>
    </source>
</evidence>
<comment type="caution">
    <text evidence="11">The sequence shown here is derived from an EMBL/GenBank/DDBJ whole genome shotgun (WGS) entry which is preliminary data.</text>
</comment>
<feature type="domain" description="ABC3 transporter permease C-terminal" evidence="9">
    <location>
        <begin position="319"/>
        <end position="401"/>
    </location>
</feature>
<evidence type="ECO:0000256" key="8">
    <source>
        <dbReference type="SAM" id="Phobius"/>
    </source>
</evidence>
<dbReference type="EMBL" id="JBEPSN010000006">
    <property type="protein sequence ID" value="MET4540817.1"/>
    <property type="molecule type" value="Genomic_DNA"/>
</dbReference>
<comment type="similarity">
    <text evidence="6">Belongs to the ABC-4 integral membrane protein family.</text>
</comment>
<accession>A0ABV2P7R5</accession>
<dbReference type="PANTHER" id="PTHR30572:SF4">
    <property type="entry name" value="ABC TRANSPORTER PERMEASE YTRF"/>
    <property type="match status" value="1"/>
</dbReference>
<feature type="transmembrane region" description="Helical" evidence="8">
    <location>
        <begin position="318"/>
        <end position="340"/>
    </location>
</feature>
<evidence type="ECO:0000256" key="1">
    <source>
        <dbReference type="ARBA" id="ARBA00004651"/>
    </source>
</evidence>
<feature type="compositionally biased region" description="Low complexity" evidence="7">
    <location>
        <begin position="152"/>
        <end position="164"/>
    </location>
</feature>
<dbReference type="InterPro" id="IPR025857">
    <property type="entry name" value="MacB_PCD"/>
</dbReference>
<feature type="transmembrane region" description="Helical" evidence="8">
    <location>
        <begin position="458"/>
        <end position="482"/>
    </location>
</feature>
<evidence type="ECO:0000256" key="7">
    <source>
        <dbReference type="SAM" id="MobiDB-lite"/>
    </source>
</evidence>
<feature type="compositionally biased region" description="Low complexity" evidence="7">
    <location>
        <begin position="106"/>
        <end position="119"/>
    </location>
</feature>
<dbReference type="Pfam" id="PF02687">
    <property type="entry name" value="FtsX"/>
    <property type="match status" value="1"/>
</dbReference>
<dbReference type="PANTHER" id="PTHR30572">
    <property type="entry name" value="MEMBRANE COMPONENT OF TRANSPORTER-RELATED"/>
    <property type="match status" value="1"/>
</dbReference>
<sequence length="493" mass="48319">MSVLARSVGNAFRNKIRTAAVVAVLAVAIGLALAMLVANQAVGAKVQELNASVGTTLMVNPAGGQGFEGGGEPLTTAEAGTAASVANVTSVVGTKALRLQTATTATGTGDATTGTTQQAGPGGGFGPAGQQATVSTNLTAAVDAGTLGNRNGSAGTTGATGSTTQPARTLPITATGIGAEVDSTGKALDITSGTGLGDYTTADAKALVGASLAEKNSLTVGSTFIIQEKTFTVAGIFDAGTTFGNNAVYVTLPEAQTLAETPDELSSMIVTVNSMENVDSTKTAVQDALGTDKADVTQGQRNLETAVSSLDSVKNISLIAFIAALATAGIIILLIMVMLVRERRREIGVLKAIGARNRTIGLQFVLESLVLVALGSVVGAVIASLASGGIASALISSNSSTTTATTTRRGGGLAGAMPNGAVPGGGMPGGGMGGGQGGPFGGASQLLTSVTASVSPGVLAVGIAAVFAVAIIGALVPALLTARIRPIEVLRGE</sequence>
<evidence type="ECO:0000256" key="6">
    <source>
        <dbReference type="ARBA" id="ARBA00038076"/>
    </source>
</evidence>
<feature type="transmembrane region" description="Helical" evidence="8">
    <location>
        <begin position="360"/>
        <end position="386"/>
    </location>
</feature>
<evidence type="ECO:0000256" key="2">
    <source>
        <dbReference type="ARBA" id="ARBA00022475"/>
    </source>
</evidence>
<evidence type="ECO:0000256" key="3">
    <source>
        <dbReference type="ARBA" id="ARBA00022692"/>
    </source>
</evidence>
<feature type="domain" description="MacB-like periplasmic core" evidence="10">
    <location>
        <begin position="22"/>
        <end position="287"/>
    </location>
</feature>
<organism evidence="11 12">
    <name type="scientific">Arthrobacter bambusae</name>
    <dbReference type="NCBI Taxonomy" id="1338426"/>
    <lineage>
        <taxon>Bacteria</taxon>
        <taxon>Bacillati</taxon>
        <taxon>Actinomycetota</taxon>
        <taxon>Actinomycetes</taxon>
        <taxon>Micrococcales</taxon>
        <taxon>Micrococcaceae</taxon>
        <taxon>Arthrobacter</taxon>
    </lineage>
</organism>
<dbReference type="GeneID" id="92753542"/>
<evidence type="ECO:0000256" key="5">
    <source>
        <dbReference type="ARBA" id="ARBA00023136"/>
    </source>
</evidence>